<evidence type="ECO:0000259" key="7">
    <source>
        <dbReference type="PROSITE" id="PS50832"/>
    </source>
</evidence>
<dbReference type="InterPro" id="IPR012340">
    <property type="entry name" value="NA-bd_OB-fold"/>
</dbReference>
<dbReference type="SMART" id="SM00652">
    <property type="entry name" value="eIF1a"/>
    <property type="match status" value="1"/>
</dbReference>
<evidence type="ECO:0000313" key="8">
    <source>
        <dbReference type="EMBL" id="ELU36597.1"/>
    </source>
</evidence>
<dbReference type="STRING" id="983506.L8WIM8"/>
<organism evidence="8 9">
    <name type="scientific">Thanatephorus cucumeris (strain AG1-IA)</name>
    <name type="common">Rice sheath blight fungus</name>
    <name type="synonym">Rhizoctonia solani</name>
    <dbReference type="NCBI Taxonomy" id="983506"/>
    <lineage>
        <taxon>Eukaryota</taxon>
        <taxon>Fungi</taxon>
        <taxon>Dikarya</taxon>
        <taxon>Basidiomycota</taxon>
        <taxon>Agaricomycotina</taxon>
        <taxon>Agaricomycetes</taxon>
        <taxon>Cantharellales</taxon>
        <taxon>Ceratobasidiaceae</taxon>
        <taxon>Rhizoctonia</taxon>
        <taxon>Rhizoctonia solani AG-1</taxon>
    </lineage>
</organism>
<accession>L8WIM8</accession>
<dbReference type="InterPro" id="IPR018104">
    <property type="entry name" value="TIF_eIF-1A_CS"/>
</dbReference>
<dbReference type="HAMAP" id="MF_00216">
    <property type="entry name" value="aIF_1A"/>
    <property type="match status" value="1"/>
</dbReference>
<dbReference type="HOGENOM" id="CLU_109098_0_1_1"/>
<comment type="caution">
    <text evidence="8">The sequence shown here is derived from an EMBL/GenBank/DDBJ whole genome shotgun (WGS) entry which is preliminary data.</text>
</comment>
<evidence type="ECO:0000256" key="2">
    <source>
        <dbReference type="ARBA" id="ARBA00022540"/>
    </source>
</evidence>
<evidence type="ECO:0000256" key="4">
    <source>
        <dbReference type="ARBA" id="ARBA00032507"/>
    </source>
</evidence>
<keyword evidence="2 5" id="KW-0396">Initiation factor</keyword>
<evidence type="ECO:0000256" key="6">
    <source>
        <dbReference type="SAM" id="MobiDB-lite"/>
    </source>
</evidence>
<dbReference type="Proteomes" id="UP000011668">
    <property type="component" value="Unassembled WGS sequence"/>
</dbReference>
<proteinExistence type="inferred from homology"/>
<evidence type="ECO:0000256" key="3">
    <source>
        <dbReference type="ARBA" id="ARBA00022917"/>
    </source>
</evidence>
<dbReference type="PANTHER" id="PTHR21668">
    <property type="entry name" value="EIF-1A"/>
    <property type="match status" value="1"/>
</dbReference>
<dbReference type="PROSITE" id="PS50832">
    <property type="entry name" value="S1_IF1_TYPE"/>
    <property type="match status" value="1"/>
</dbReference>
<feature type="domain" description="S1-like" evidence="7">
    <location>
        <begin position="73"/>
        <end position="152"/>
    </location>
</feature>
<feature type="region of interest" description="Disordered" evidence="6">
    <location>
        <begin position="46"/>
        <end position="71"/>
    </location>
</feature>
<name>L8WIM8_THACA</name>
<gene>
    <name evidence="8" type="ORF">AG1IA_09376</name>
</gene>
<reference evidence="8 9" key="1">
    <citation type="journal article" date="2013" name="Nat. Commun.">
        <title>The evolution and pathogenic mechanisms of the rice sheath blight pathogen.</title>
        <authorList>
            <person name="Zheng A."/>
            <person name="Lin R."/>
            <person name="Xu L."/>
            <person name="Qin P."/>
            <person name="Tang C."/>
            <person name="Ai P."/>
            <person name="Zhang D."/>
            <person name="Liu Y."/>
            <person name="Sun Z."/>
            <person name="Feng H."/>
            <person name="Wang Y."/>
            <person name="Chen Y."/>
            <person name="Liang X."/>
            <person name="Fu R."/>
            <person name="Li Q."/>
            <person name="Zhang J."/>
            <person name="Yu X."/>
            <person name="Xie Z."/>
            <person name="Ding L."/>
            <person name="Guan P."/>
            <person name="Tang J."/>
            <person name="Liang Y."/>
            <person name="Wang S."/>
            <person name="Deng Q."/>
            <person name="Li S."/>
            <person name="Zhu J."/>
            <person name="Wang L."/>
            <person name="Liu H."/>
            <person name="Li P."/>
        </authorList>
    </citation>
    <scope>NUCLEOTIDE SEQUENCE [LARGE SCALE GENOMIC DNA]</scope>
    <source>
        <strain evidence="9">AG-1 IA</strain>
    </source>
</reference>
<comment type="similarity">
    <text evidence="1">Belongs to the eIF-1A family.</text>
</comment>
<dbReference type="AlphaFoldDB" id="L8WIM8"/>
<evidence type="ECO:0000313" key="9">
    <source>
        <dbReference type="Proteomes" id="UP000011668"/>
    </source>
</evidence>
<evidence type="ECO:0000256" key="1">
    <source>
        <dbReference type="ARBA" id="ARBA00007392"/>
    </source>
</evidence>
<dbReference type="GO" id="GO:0003723">
    <property type="term" value="F:RNA binding"/>
    <property type="evidence" value="ECO:0007669"/>
    <property type="project" value="InterPro"/>
</dbReference>
<dbReference type="Pfam" id="PF01176">
    <property type="entry name" value="eIF-1a"/>
    <property type="match status" value="1"/>
</dbReference>
<sequence length="199" mass="22190">MIVIISDPILNALVDSAITENLISLRRKKARNAEGKILRPATRSMLTRTNRAEQGKGMQGGKNRRRGKNENDYAQVVKMLGNGRLEAQCFDGEKRLAHIRGKMRKKVSLIFPTISGSGGSTIEKVWINQGDIILLSLREFQDDKADVIVKYTADEARNLKAYGELPDTVKINETDTFGEEDGECTFEFGDEGEVDVDDI</sequence>
<dbReference type="InterPro" id="IPR006196">
    <property type="entry name" value="RNA-binding_domain_S1_IF1"/>
</dbReference>
<dbReference type="InterPro" id="IPR001253">
    <property type="entry name" value="TIF_eIF-1A"/>
</dbReference>
<dbReference type="Gene3D" id="2.40.50.140">
    <property type="entry name" value="Nucleic acid-binding proteins"/>
    <property type="match status" value="2"/>
</dbReference>
<evidence type="ECO:0000256" key="5">
    <source>
        <dbReference type="PROSITE-ProRule" id="PRU00181"/>
    </source>
</evidence>
<dbReference type="SUPFAM" id="SSF50249">
    <property type="entry name" value="Nucleic acid-binding proteins"/>
    <property type="match status" value="2"/>
</dbReference>
<keyword evidence="9" id="KW-1185">Reference proteome</keyword>
<dbReference type="CDD" id="cd05793">
    <property type="entry name" value="S1_IF1A"/>
    <property type="match status" value="1"/>
</dbReference>
<dbReference type="GO" id="GO:0003743">
    <property type="term" value="F:translation initiation factor activity"/>
    <property type="evidence" value="ECO:0007669"/>
    <property type="project" value="UniProtKB-UniRule"/>
</dbReference>
<dbReference type="OrthoDB" id="274995at2759"/>
<dbReference type="PROSITE" id="PS01262">
    <property type="entry name" value="IF1A"/>
    <property type="match status" value="1"/>
</dbReference>
<dbReference type="EMBL" id="AFRT01003228">
    <property type="protein sequence ID" value="ELU36597.1"/>
    <property type="molecule type" value="Genomic_DNA"/>
</dbReference>
<keyword evidence="3 5" id="KW-0648">Protein biosynthesis</keyword>
<protein>
    <recommendedName>
        <fullName evidence="4">Eukaryotic translation initiation factor 4C</fullName>
    </recommendedName>
</protein>